<proteinExistence type="predicted"/>
<dbReference type="RefSeq" id="XP_011771816.1">
    <property type="nucleotide sequence ID" value="XM_011773514.1"/>
</dbReference>
<organism evidence="1 2">
    <name type="scientific">Trypanosoma brucei gambiense (strain MHOM/CI/86/DAL972)</name>
    <dbReference type="NCBI Taxonomy" id="679716"/>
    <lineage>
        <taxon>Eukaryota</taxon>
        <taxon>Discoba</taxon>
        <taxon>Euglenozoa</taxon>
        <taxon>Kinetoplastea</taxon>
        <taxon>Metakinetoplastina</taxon>
        <taxon>Trypanosomatida</taxon>
        <taxon>Trypanosomatidae</taxon>
        <taxon>Trypanosoma</taxon>
    </lineage>
</organism>
<dbReference type="AlphaFoldDB" id="C9ZJF2"/>
<evidence type="ECO:0000313" key="1">
    <source>
        <dbReference type="EMBL" id="CBH09511.1"/>
    </source>
</evidence>
<dbReference type="GeneID" id="23858652"/>
<dbReference type="KEGG" id="tbg:TbgDal_II2550"/>
<accession>C9ZJF2</accession>
<dbReference type="Proteomes" id="UP000002316">
    <property type="component" value="Chromosome 2"/>
</dbReference>
<evidence type="ECO:0000313" key="2">
    <source>
        <dbReference type="Proteomes" id="UP000002316"/>
    </source>
</evidence>
<dbReference type="EMBL" id="FN554965">
    <property type="protein sequence ID" value="CBH09511.1"/>
    <property type="molecule type" value="Genomic_DNA"/>
</dbReference>
<protein>
    <submittedName>
        <fullName evidence="1">Uncharacterized protein</fullName>
    </submittedName>
</protein>
<reference evidence="2" key="1">
    <citation type="journal article" date="2010" name="PLoS Negl. Trop. Dis.">
        <title>The genome sequence of Trypanosoma brucei gambiense, causative agent of chronic human african trypanosomiasis.</title>
        <authorList>
            <person name="Jackson A.P."/>
            <person name="Sanders M."/>
            <person name="Berry A."/>
            <person name="McQuillan J."/>
            <person name="Aslett M.A."/>
            <person name="Quail M.A."/>
            <person name="Chukualim B."/>
            <person name="Capewell P."/>
            <person name="MacLeod A."/>
            <person name="Melville S.E."/>
            <person name="Gibson W."/>
            <person name="Barry J.D."/>
            <person name="Berriman M."/>
            <person name="Hertz-Fowler C."/>
        </authorList>
    </citation>
    <scope>NUCLEOTIDE SEQUENCE [LARGE SCALE GENOMIC DNA]</scope>
    <source>
        <strain evidence="2">MHOM/CI/86/DAL972</strain>
    </source>
</reference>
<sequence length="153" mass="17368">MFLTFLFPVSSPPPASFPTFVNLPHLHGPSKCLVYSLPLFHQISYHLSHTFFLKKVLPLLLRCVLLSFGATCRCLLEKINLEKLFPPPLRFKSQQFCIASHNHSYVTAQSKSKKEKKNEHIFPNAPRNPHNKFITKCVLICPSSPGHCLSLSL</sequence>
<name>C9ZJF2_TRYB9</name>
<gene>
    <name evidence="1" type="ORF">TbgDal_II2550</name>
</gene>